<comment type="caution">
    <text evidence="1">The sequence shown here is derived from an EMBL/GenBank/DDBJ whole genome shotgun (WGS) entry which is preliminary data.</text>
</comment>
<evidence type="ECO:0000313" key="1">
    <source>
        <dbReference type="EMBL" id="GLV54102.1"/>
    </source>
</evidence>
<organism evidence="1 2">
    <name type="scientific">Dictyobacter halimunensis</name>
    <dbReference type="NCBI Taxonomy" id="3026934"/>
    <lineage>
        <taxon>Bacteria</taxon>
        <taxon>Bacillati</taxon>
        <taxon>Chloroflexota</taxon>
        <taxon>Ktedonobacteria</taxon>
        <taxon>Ktedonobacterales</taxon>
        <taxon>Dictyobacteraceae</taxon>
        <taxon>Dictyobacter</taxon>
    </lineage>
</organism>
<name>A0ABQ6FM64_9CHLR</name>
<dbReference type="Proteomes" id="UP001344906">
    <property type="component" value="Unassembled WGS sequence"/>
</dbReference>
<proteinExistence type="predicted"/>
<sequence>MSARDLGSVFTIASSPEKHHNLFVLSFARLTSLTQIIPYGMVCFQEEQKMSIASDHSDQMETSQMSIASDGVDPLADQKEVSEMLLLDPQR</sequence>
<accession>A0ABQ6FM64</accession>
<gene>
    <name evidence="1" type="ORF">KDH_09510</name>
</gene>
<reference evidence="1 2" key="1">
    <citation type="submission" date="2023-02" db="EMBL/GenBank/DDBJ databases">
        <title>Dictyobacter halimunensis sp. nov., a new member of the class Ktedonobacteria from forest soil in a geothermal area.</title>
        <authorList>
            <person name="Rachmania M.K."/>
            <person name="Ningsih F."/>
            <person name="Sakai Y."/>
            <person name="Yabe S."/>
            <person name="Yokota A."/>
            <person name="Sjamsuridzal W."/>
        </authorList>
    </citation>
    <scope>NUCLEOTIDE SEQUENCE [LARGE SCALE GENOMIC DNA]</scope>
    <source>
        <strain evidence="1 2">S3.2.2.5</strain>
    </source>
</reference>
<dbReference type="EMBL" id="BSRI01000001">
    <property type="protein sequence ID" value="GLV54102.1"/>
    <property type="molecule type" value="Genomic_DNA"/>
</dbReference>
<protein>
    <submittedName>
        <fullName evidence="1">Uncharacterized protein</fullName>
    </submittedName>
</protein>
<evidence type="ECO:0000313" key="2">
    <source>
        <dbReference type="Proteomes" id="UP001344906"/>
    </source>
</evidence>
<keyword evidence="2" id="KW-1185">Reference proteome</keyword>